<evidence type="ECO:0000313" key="3">
    <source>
        <dbReference type="Proteomes" id="UP000835242"/>
    </source>
</evidence>
<sequence length="177" mass="18933">MNHDPLDPHATDDAALSARLRALPQQRQPPAQLWERIAPALTPHTNVVALQPRRQHAWAWPAFGVALAAALAVVAIVPGLDRSTQAPAPASARPGLVAQAQAMAGQYQQAIDAVPVQQVPADLRPALAELDQSAQAIHHAIAQSPRSAFLLSQLQRTYAKRLQLTRLAAQGETSFPS</sequence>
<dbReference type="RefSeq" id="WP_126962735.1">
    <property type="nucleotide sequence ID" value="NZ_HG992337.1"/>
</dbReference>
<evidence type="ECO:0000256" key="1">
    <source>
        <dbReference type="SAM" id="Phobius"/>
    </source>
</evidence>
<accession>A0AAU9HTU9</accession>
<dbReference type="EMBL" id="HG992337">
    <property type="protein sequence ID" value="CAE6739196.1"/>
    <property type="molecule type" value="Genomic_DNA"/>
</dbReference>
<proteinExistence type="predicted"/>
<keyword evidence="1" id="KW-0812">Transmembrane</keyword>
<gene>
    <name evidence="2" type="ORF">XA1314C_13800</name>
</gene>
<keyword evidence="1" id="KW-1133">Transmembrane helix</keyword>
<dbReference type="EMBL" id="HG992337">
    <property type="protein sequence ID" value="CAE6739221.1"/>
    <property type="molecule type" value="Genomic_DNA"/>
</dbReference>
<evidence type="ECO:0000313" key="2">
    <source>
        <dbReference type="EMBL" id="CAE6739221.1"/>
    </source>
</evidence>
<feature type="transmembrane region" description="Helical" evidence="1">
    <location>
        <begin position="58"/>
        <end position="77"/>
    </location>
</feature>
<evidence type="ECO:0008006" key="4">
    <source>
        <dbReference type="Google" id="ProtNLM"/>
    </source>
</evidence>
<organism evidence="2 3">
    <name type="scientific">Xanthomonas arboricola</name>
    <dbReference type="NCBI Taxonomy" id="56448"/>
    <lineage>
        <taxon>Bacteria</taxon>
        <taxon>Pseudomonadati</taxon>
        <taxon>Pseudomonadota</taxon>
        <taxon>Gammaproteobacteria</taxon>
        <taxon>Lysobacterales</taxon>
        <taxon>Lysobacteraceae</taxon>
        <taxon>Xanthomonas</taxon>
    </lineage>
</organism>
<reference evidence="2 3" key="1">
    <citation type="submission" date="2021-02" db="EMBL/GenBank/DDBJ databases">
        <authorList>
            <person name="Pothier F. J."/>
        </authorList>
    </citation>
    <scope>NUCLEOTIDE SEQUENCE [LARGE SCALE GENOMIC DNA]</scope>
    <source>
        <strain evidence="2 3">1314c</strain>
    </source>
</reference>
<dbReference type="AlphaFoldDB" id="A0AAU9HTU9"/>
<keyword evidence="1" id="KW-0472">Membrane</keyword>
<dbReference type="Proteomes" id="UP000835242">
    <property type="component" value="Chromosome"/>
</dbReference>
<name>A0AAU9HTU9_9XANT</name>
<protein>
    <recommendedName>
        <fullName evidence="4">Anti-sigma factor</fullName>
    </recommendedName>
</protein>